<dbReference type="Proteomes" id="UP001497516">
    <property type="component" value="Chromosome 10"/>
</dbReference>
<gene>
    <name evidence="2" type="ORF">LTRI10_LOCUS8550</name>
</gene>
<keyword evidence="3" id="KW-1185">Reference proteome</keyword>
<proteinExistence type="predicted"/>
<dbReference type="AlphaFoldDB" id="A0AAV2CYF6"/>
<evidence type="ECO:0000256" key="1">
    <source>
        <dbReference type="SAM" id="MobiDB-lite"/>
    </source>
</evidence>
<evidence type="ECO:0000313" key="3">
    <source>
        <dbReference type="Proteomes" id="UP001497516"/>
    </source>
</evidence>
<name>A0AAV2CYF6_9ROSI</name>
<accession>A0AAV2CYF6</accession>
<evidence type="ECO:0000313" key="2">
    <source>
        <dbReference type="EMBL" id="CAL1361161.1"/>
    </source>
</evidence>
<organism evidence="2 3">
    <name type="scientific">Linum trigynum</name>
    <dbReference type="NCBI Taxonomy" id="586398"/>
    <lineage>
        <taxon>Eukaryota</taxon>
        <taxon>Viridiplantae</taxon>
        <taxon>Streptophyta</taxon>
        <taxon>Embryophyta</taxon>
        <taxon>Tracheophyta</taxon>
        <taxon>Spermatophyta</taxon>
        <taxon>Magnoliopsida</taxon>
        <taxon>eudicotyledons</taxon>
        <taxon>Gunneridae</taxon>
        <taxon>Pentapetalae</taxon>
        <taxon>rosids</taxon>
        <taxon>fabids</taxon>
        <taxon>Malpighiales</taxon>
        <taxon>Linaceae</taxon>
        <taxon>Linum</taxon>
    </lineage>
</organism>
<reference evidence="2 3" key="1">
    <citation type="submission" date="2024-04" db="EMBL/GenBank/DDBJ databases">
        <authorList>
            <person name="Fracassetti M."/>
        </authorList>
    </citation>
    <scope>NUCLEOTIDE SEQUENCE [LARGE SCALE GENOMIC DNA]</scope>
</reference>
<dbReference type="EMBL" id="OZ034814">
    <property type="protein sequence ID" value="CAL1361161.1"/>
    <property type="molecule type" value="Genomic_DNA"/>
</dbReference>
<feature type="compositionally biased region" description="Low complexity" evidence="1">
    <location>
        <begin position="96"/>
        <end position="114"/>
    </location>
</feature>
<sequence length="114" mass="12592">METSFLRILGRVHIYNMHLGPIITRLVRFFGVDTANCTMVRRTEIFPVETLHHMGLVRVERGIDYIDGLGPLSLFRLVVGESSRRAPPSRKWGHIGASTSSSGVGPSSSGNIED</sequence>
<protein>
    <submittedName>
        <fullName evidence="2">Uncharacterized protein</fullName>
    </submittedName>
</protein>
<feature type="region of interest" description="Disordered" evidence="1">
    <location>
        <begin position="83"/>
        <end position="114"/>
    </location>
</feature>